<proteinExistence type="predicted"/>
<dbReference type="Pfam" id="PF11836">
    <property type="entry name" value="Phage_TAC_11"/>
    <property type="match status" value="1"/>
</dbReference>
<keyword evidence="2" id="KW-1185">Reference proteome</keyword>
<protein>
    <recommendedName>
        <fullName evidence="3">Gene transfer agent family protein</fullName>
    </recommendedName>
</protein>
<reference evidence="1 2" key="1">
    <citation type="submission" date="2020-08" db="EMBL/GenBank/DDBJ databases">
        <title>Genomic Encyclopedia of Type Strains, Phase IV (KMG-IV): sequencing the most valuable type-strain genomes for metagenomic binning, comparative biology and taxonomic classification.</title>
        <authorList>
            <person name="Goeker M."/>
        </authorList>
    </citation>
    <scope>NUCLEOTIDE SEQUENCE [LARGE SCALE GENOMIC DNA]</scope>
    <source>
        <strain evidence="1 2">DSM 103737</strain>
    </source>
</reference>
<evidence type="ECO:0008006" key="3">
    <source>
        <dbReference type="Google" id="ProtNLM"/>
    </source>
</evidence>
<name>A0A840BYV9_9HYPH</name>
<gene>
    <name evidence="1" type="ORF">GGR16_000453</name>
</gene>
<sequence>MANLRRGEITAEIGGETFVLCLTLGALAELEDAFGVEDLAGLGERFARGRLSAGDMIRLIGAAIRGGGRAMSDREVAALPIGQGLENLAAIIARLLAVTFGPGEALPQNP</sequence>
<dbReference type="AlphaFoldDB" id="A0A840BYV9"/>
<comment type="caution">
    <text evidence="1">The sequence shown here is derived from an EMBL/GenBank/DDBJ whole genome shotgun (WGS) entry which is preliminary data.</text>
</comment>
<organism evidence="1 2">
    <name type="scientific">Chelatococcus caeni</name>
    <dbReference type="NCBI Taxonomy" id="1348468"/>
    <lineage>
        <taxon>Bacteria</taxon>
        <taxon>Pseudomonadati</taxon>
        <taxon>Pseudomonadota</taxon>
        <taxon>Alphaproteobacteria</taxon>
        <taxon>Hyphomicrobiales</taxon>
        <taxon>Chelatococcaceae</taxon>
        <taxon>Chelatococcus</taxon>
    </lineage>
</organism>
<accession>A0A840BYV9</accession>
<dbReference type="EMBL" id="JACIEN010000001">
    <property type="protein sequence ID" value="MBB4015447.1"/>
    <property type="molecule type" value="Genomic_DNA"/>
</dbReference>
<dbReference type="Proteomes" id="UP000577362">
    <property type="component" value="Unassembled WGS sequence"/>
</dbReference>
<dbReference type="RefSeq" id="WP_183315592.1">
    <property type="nucleotide sequence ID" value="NZ_JACIEN010000001.1"/>
</dbReference>
<dbReference type="InterPro" id="IPR021791">
    <property type="entry name" value="Phage_TAC_11"/>
</dbReference>
<evidence type="ECO:0000313" key="1">
    <source>
        <dbReference type="EMBL" id="MBB4015447.1"/>
    </source>
</evidence>
<evidence type="ECO:0000313" key="2">
    <source>
        <dbReference type="Proteomes" id="UP000577362"/>
    </source>
</evidence>